<protein>
    <recommendedName>
        <fullName evidence="5">Uridylate kinase</fullName>
        <ecNumber evidence="4">2.7.4.22</ecNumber>
    </recommendedName>
    <alternativeName>
        <fullName evidence="12">Uridine monophosphate kinase</fullName>
    </alternativeName>
</protein>
<dbReference type="PANTHER" id="PTHR42833">
    <property type="entry name" value="URIDYLATE KINASE"/>
    <property type="match status" value="1"/>
</dbReference>
<evidence type="ECO:0000256" key="9">
    <source>
        <dbReference type="ARBA" id="ARBA00022777"/>
    </source>
</evidence>
<dbReference type="InterPro" id="IPR011817">
    <property type="entry name" value="Uridylate_kinase"/>
</dbReference>
<sequence>MSKKRIILKLSGEFFKSADNCVDIDKTFELAKEIVKIRKQYQLGLVFGGGNIFRGRQMTGKNIKNPADWHYVGMASTFVNALALQAVFGQLNIPVRIVSAFDALAKNNNYFSQGEIVIFAFGTGKPFVTTDTTAVVRAIETKAALVFKATKADGVYDDDPEKNLRAKKFDHISYADYLKIKNTAIFDKTAVVLAAKKKIPIYIFKWGRGILAKAVKLKAGGTLIQ</sequence>
<dbReference type="Pfam" id="PF00696">
    <property type="entry name" value="AA_kinase"/>
    <property type="match status" value="1"/>
</dbReference>
<gene>
    <name evidence="15" type="ORF">UV02_C0046G0009</name>
</gene>
<dbReference type="UniPathway" id="UPA00159">
    <property type="reaction ID" value="UER00275"/>
</dbReference>
<evidence type="ECO:0000256" key="12">
    <source>
        <dbReference type="ARBA" id="ARBA00032092"/>
    </source>
</evidence>
<comment type="similarity">
    <text evidence="3">Belongs to the UMP kinase family.</text>
</comment>
<name>A0A0G0YU37_9BACT</name>
<evidence type="ECO:0000256" key="10">
    <source>
        <dbReference type="ARBA" id="ARBA00022840"/>
    </source>
</evidence>
<comment type="subcellular location">
    <subcellularLocation>
        <location evidence="1">Cytoplasm</location>
    </subcellularLocation>
</comment>
<evidence type="ECO:0000256" key="13">
    <source>
        <dbReference type="ARBA" id="ARBA00047767"/>
    </source>
</evidence>
<proteinExistence type="inferred from homology"/>
<evidence type="ECO:0000313" key="16">
    <source>
        <dbReference type="Proteomes" id="UP000034516"/>
    </source>
</evidence>
<dbReference type="Proteomes" id="UP000034516">
    <property type="component" value="Unassembled WGS sequence"/>
</dbReference>
<evidence type="ECO:0000256" key="2">
    <source>
        <dbReference type="ARBA" id="ARBA00004791"/>
    </source>
</evidence>
<keyword evidence="10" id="KW-0067">ATP-binding</keyword>
<dbReference type="GO" id="GO:0005524">
    <property type="term" value="F:ATP binding"/>
    <property type="evidence" value="ECO:0007669"/>
    <property type="project" value="UniProtKB-KW"/>
</dbReference>
<dbReference type="GO" id="GO:0005737">
    <property type="term" value="C:cytoplasm"/>
    <property type="evidence" value="ECO:0007669"/>
    <property type="project" value="UniProtKB-SubCell"/>
</dbReference>
<evidence type="ECO:0000256" key="8">
    <source>
        <dbReference type="ARBA" id="ARBA00022741"/>
    </source>
</evidence>
<organism evidence="15 16">
    <name type="scientific">Candidatus Kuenenbacteria bacterium GW2011_GWA2_42_15</name>
    <dbReference type="NCBI Taxonomy" id="1618677"/>
    <lineage>
        <taxon>Bacteria</taxon>
        <taxon>Candidatus Kueneniibacteriota</taxon>
    </lineage>
</organism>
<feature type="domain" description="Aspartate/glutamate/uridylate kinase" evidence="14">
    <location>
        <begin position="4"/>
        <end position="204"/>
    </location>
</feature>
<dbReference type="PIRSF" id="PIRSF005650">
    <property type="entry name" value="Uridylate_kin"/>
    <property type="match status" value="1"/>
</dbReference>
<reference evidence="15 16" key="1">
    <citation type="journal article" date="2015" name="Nature">
        <title>rRNA introns, odd ribosomes, and small enigmatic genomes across a large radiation of phyla.</title>
        <authorList>
            <person name="Brown C.T."/>
            <person name="Hug L.A."/>
            <person name="Thomas B.C."/>
            <person name="Sharon I."/>
            <person name="Castelle C.J."/>
            <person name="Singh A."/>
            <person name="Wilkins M.J."/>
            <person name="Williams K.H."/>
            <person name="Banfield J.F."/>
        </authorList>
    </citation>
    <scope>NUCLEOTIDE SEQUENCE [LARGE SCALE GENOMIC DNA]</scope>
</reference>
<dbReference type="InterPro" id="IPR036393">
    <property type="entry name" value="AceGlu_kinase-like_sf"/>
</dbReference>
<comment type="catalytic activity">
    <reaction evidence="13">
        <text>UMP + ATP = UDP + ADP</text>
        <dbReference type="Rhea" id="RHEA:24400"/>
        <dbReference type="ChEBI" id="CHEBI:30616"/>
        <dbReference type="ChEBI" id="CHEBI:57865"/>
        <dbReference type="ChEBI" id="CHEBI:58223"/>
        <dbReference type="ChEBI" id="CHEBI:456216"/>
        <dbReference type="EC" id="2.7.4.22"/>
    </reaction>
</comment>
<keyword evidence="8" id="KW-0547">Nucleotide-binding</keyword>
<evidence type="ECO:0000256" key="5">
    <source>
        <dbReference type="ARBA" id="ARBA00016403"/>
    </source>
</evidence>
<dbReference type="GO" id="GO:0033862">
    <property type="term" value="F:UMP kinase activity"/>
    <property type="evidence" value="ECO:0007669"/>
    <property type="project" value="UniProtKB-EC"/>
</dbReference>
<keyword evidence="11" id="KW-0665">Pyrimidine biosynthesis</keyword>
<evidence type="ECO:0000256" key="6">
    <source>
        <dbReference type="ARBA" id="ARBA00022490"/>
    </source>
</evidence>
<accession>A0A0G0YU37</accession>
<dbReference type="PANTHER" id="PTHR42833:SF4">
    <property type="entry name" value="URIDYLATE KINASE PUMPKIN, CHLOROPLASTIC"/>
    <property type="match status" value="1"/>
</dbReference>
<dbReference type="AlphaFoldDB" id="A0A0G0YU37"/>
<keyword evidence="9 15" id="KW-0418">Kinase</keyword>
<dbReference type="EMBL" id="LCCW01000046">
    <property type="protein sequence ID" value="KKS40142.1"/>
    <property type="molecule type" value="Genomic_DNA"/>
</dbReference>
<comment type="caution">
    <text evidence="15">The sequence shown here is derived from an EMBL/GenBank/DDBJ whole genome shotgun (WGS) entry which is preliminary data.</text>
</comment>
<dbReference type="InterPro" id="IPR001048">
    <property type="entry name" value="Asp/Glu/Uridylate_kinase"/>
</dbReference>
<evidence type="ECO:0000256" key="1">
    <source>
        <dbReference type="ARBA" id="ARBA00004496"/>
    </source>
</evidence>
<dbReference type="SUPFAM" id="SSF53633">
    <property type="entry name" value="Carbamate kinase-like"/>
    <property type="match status" value="1"/>
</dbReference>
<dbReference type="GO" id="GO:0006225">
    <property type="term" value="P:UDP biosynthetic process"/>
    <property type="evidence" value="ECO:0007669"/>
    <property type="project" value="TreeGrafter"/>
</dbReference>
<dbReference type="GO" id="GO:0044210">
    <property type="term" value="P:'de novo' CTP biosynthetic process"/>
    <property type="evidence" value="ECO:0007669"/>
    <property type="project" value="UniProtKB-UniPathway"/>
</dbReference>
<keyword evidence="6" id="KW-0963">Cytoplasm</keyword>
<comment type="pathway">
    <text evidence="2">Pyrimidine metabolism; CTP biosynthesis via de novo pathway; UDP from UMP (UMPK route): step 1/1.</text>
</comment>
<evidence type="ECO:0000259" key="14">
    <source>
        <dbReference type="Pfam" id="PF00696"/>
    </source>
</evidence>
<dbReference type="EC" id="2.7.4.22" evidence="4"/>
<keyword evidence="7" id="KW-0808">Transferase</keyword>
<evidence type="ECO:0000256" key="7">
    <source>
        <dbReference type="ARBA" id="ARBA00022679"/>
    </source>
</evidence>
<evidence type="ECO:0000256" key="3">
    <source>
        <dbReference type="ARBA" id="ARBA00007614"/>
    </source>
</evidence>
<dbReference type="PATRIC" id="fig|1618677.3.peg.774"/>
<dbReference type="Gene3D" id="3.40.1160.10">
    <property type="entry name" value="Acetylglutamate kinase-like"/>
    <property type="match status" value="1"/>
</dbReference>
<evidence type="ECO:0000256" key="11">
    <source>
        <dbReference type="ARBA" id="ARBA00022975"/>
    </source>
</evidence>
<evidence type="ECO:0000313" key="15">
    <source>
        <dbReference type="EMBL" id="KKS40142.1"/>
    </source>
</evidence>
<evidence type="ECO:0000256" key="4">
    <source>
        <dbReference type="ARBA" id="ARBA00012899"/>
    </source>
</evidence>